<evidence type="ECO:0000256" key="6">
    <source>
        <dbReference type="ARBA" id="ARBA00023053"/>
    </source>
</evidence>
<keyword evidence="10 11" id="KW-0407">Ion channel</keyword>
<keyword evidence="4 11" id="KW-0812">Transmembrane</keyword>
<evidence type="ECO:0000256" key="2">
    <source>
        <dbReference type="ARBA" id="ARBA00022448"/>
    </source>
</evidence>
<keyword evidence="2 11" id="KW-0813">Transport</keyword>
<evidence type="ECO:0000256" key="3">
    <source>
        <dbReference type="ARBA" id="ARBA00022461"/>
    </source>
</evidence>
<reference evidence="13" key="3">
    <citation type="submission" date="2015-06" db="UniProtKB">
        <authorList>
            <consortium name="EnsemblMetazoa"/>
        </authorList>
    </citation>
    <scope>IDENTIFICATION</scope>
</reference>
<name>X2AMK0_CAPTE</name>
<dbReference type="EnsemblMetazoa" id="CapteT217704">
    <property type="protein sequence ID" value="CapteP217704"/>
    <property type="gene ID" value="CapteG217704"/>
</dbReference>
<reference evidence="14" key="1">
    <citation type="submission" date="2012-12" db="EMBL/GenBank/DDBJ databases">
        <authorList>
            <person name="Hellsten U."/>
            <person name="Grimwood J."/>
            <person name="Chapman J.A."/>
            <person name="Shapiro H."/>
            <person name="Aerts A."/>
            <person name="Otillar R.P."/>
            <person name="Terry A.Y."/>
            <person name="Boore J.L."/>
            <person name="Simakov O."/>
            <person name="Marletaz F."/>
            <person name="Cho S.-J."/>
            <person name="Edsinger-Gonzales E."/>
            <person name="Havlak P."/>
            <person name="Kuo D.-H."/>
            <person name="Larsson T."/>
            <person name="Lv J."/>
            <person name="Arendt D."/>
            <person name="Savage R."/>
            <person name="Osoegawa K."/>
            <person name="de Jong P."/>
            <person name="Lindberg D.R."/>
            <person name="Seaver E.C."/>
            <person name="Weisblat D.A."/>
            <person name="Putnam N.H."/>
            <person name="Grigoriev I.V."/>
            <person name="Rokhsar D.S."/>
        </authorList>
    </citation>
    <scope>NUCLEOTIDE SEQUENCE</scope>
    <source>
        <strain evidence="14">I ESC-2004</strain>
    </source>
</reference>
<dbReference type="Gene3D" id="1.10.287.770">
    <property type="entry name" value="YojJ-like"/>
    <property type="match status" value="1"/>
</dbReference>
<evidence type="ECO:0000256" key="11">
    <source>
        <dbReference type="RuleBase" id="RU000679"/>
    </source>
</evidence>
<dbReference type="InterPro" id="IPR001873">
    <property type="entry name" value="ENaC"/>
</dbReference>
<dbReference type="OMA" id="SSENWSM"/>
<proteinExistence type="inferred from homology"/>
<keyword evidence="5 12" id="KW-1133">Transmembrane helix</keyword>
<evidence type="ECO:0000256" key="8">
    <source>
        <dbReference type="ARBA" id="ARBA00023136"/>
    </source>
</evidence>
<evidence type="ECO:0000313" key="13">
    <source>
        <dbReference type="EnsemblMetazoa" id="CapteP217704"/>
    </source>
</evidence>
<keyword evidence="8 12" id="KW-0472">Membrane</keyword>
<evidence type="ECO:0000256" key="9">
    <source>
        <dbReference type="ARBA" id="ARBA00023201"/>
    </source>
</evidence>
<organism evidence="13 14">
    <name type="scientific">Capitella teleta</name>
    <name type="common">Polychaete worm</name>
    <dbReference type="NCBI Taxonomy" id="283909"/>
    <lineage>
        <taxon>Eukaryota</taxon>
        <taxon>Metazoa</taxon>
        <taxon>Spiralia</taxon>
        <taxon>Lophotrochozoa</taxon>
        <taxon>Annelida</taxon>
        <taxon>Polychaeta</taxon>
        <taxon>Sedentaria</taxon>
        <taxon>Scolecida</taxon>
        <taxon>Capitellidae</taxon>
        <taxon>Capitella</taxon>
    </lineage>
</organism>
<evidence type="ECO:0000256" key="7">
    <source>
        <dbReference type="ARBA" id="ARBA00023065"/>
    </source>
</evidence>
<dbReference type="AlphaFoldDB" id="X2AMK0"/>
<dbReference type="GO" id="GO:0005886">
    <property type="term" value="C:plasma membrane"/>
    <property type="evidence" value="ECO:0007669"/>
    <property type="project" value="TreeGrafter"/>
</dbReference>
<keyword evidence="7 11" id="KW-0406">Ion transport</keyword>
<dbReference type="GO" id="GO:0015280">
    <property type="term" value="F:ligand-gated sodium channel activity"/>
    <property type="evidence" value="ECO:0007669"/>
    <property type="project" value="TreeGrafter"/>
</dbReference>
<dbReference type="PRINTS" id="PR01078">
    <property type="entry name" value="AMINACHANNEL"/>
</dbReference>
<evidence type="ECO:0000256" key="1">
    <source>
        <dbReference type="ARBA" id="ARBA00004141"/>
    </source>
</evidence>
<dbReference type="Proteomes" id="UP000014760">
    <property type="component" value="Unassembled WGS sequence"/>
</dbReference>
<keyword evidence="9 11" id="KW-0739">Sodium transport</keyword>
<evidence type="ECO:0000256" key="12">
    <source>
        <dbReference type="SAM" id="Phobius"/>
    </source>
</evidence>
<evidence type="ECO:0000256" key="4">
    <source>
        <dbReference type="ARBA" id="ARBA00022692"/>
    </source>
</evidence>
<dbReference type="PANTHER" id="PTHR11690:SF296">
    <property type="entry name" value="DEGENERIN-LIKE PROTEIN DEL-10"/>
    <property type="match status" value="1"/>
</dbReference>
<protein>
    <submittedName>
        <fullName evidence="13">Uncharacterized protein</fullName>
    </submittedName>
</protein>
<sequence length="455" mass="51501">MPKIAWTNDQIFPDADEVRKNYDFTNYAANSTIHGVRYVMNTASGKIRRTLWIILLLGFLAYFLFVLFYRFEKMKAYPVTSRMSVVDVREVDFPAMTICNMNQIKLSYVNQDEFIKNVFLGHNTFTRDVRKVDIFSPEVIAKLDNEYSLRQIYKDGAFSMEGMFPLCNMKNERVNCGDFFTPIITTMGHCYTFNSAEVVKQRGQLKTRQPGANHGFQVYVNISQDDYFSQTGESAGIKVKKMPPPFGANTCFDIAGADFKNPLLHFHEYSKSRCVQECYMKYTITKCGCIEHNLEMENSTLPDCNYSQYITCIEEAQAEYIAKVDPVTACNCEDTCVKISHKITKSEATFPSKRKSADYVSVFPDVARESIADYARENFLVINLFIGELSYTLYEEEAAYSAGDFQSDVGGNLGLCLGASFLSLAELAELLLLGILGLVCKISKKKQQTKAASSN</sequence>
<dbReference type="OrthoDB" id="8065060at2759"/>
<evidence type="ECO:0000256" key="5">
    <source>
        <dbReference type="ARBA" id="ARBA00022989"/>
    </source>
</evidence>
<comment type="subcellular location">
    <subcellularLocation>
        <location evidence="1">Membrane</location>
        <topology evidence="1">Multi-pass membrane protein</topology>
    </subcellularLocation>
</comment>
<dbReference type="PANTHER" id="PTHR11690">
    <property type="entry name" value="AMILORIDE-SENSITIVE SODIUM CHANNEL-RELATED"/>
    <property type="match status" value="1"/>
</dbReference>
<comment type="similarity">
    <text evidence="11">Belongs to the amiloride-sensitive sodium channel (TC 1.A.6) family.</text>
</comment>
<reference evidence="14" key="2">
    <citation type="journal article" date="2013" name="Nature">
        <title>Insights into bilaterian evolution from three spiralian genomes.</title>
        <authorList>
            <person name="Simakov O."/>
            <person name="Marletaz F."/>
            <person name="Cho S.J."/>
            <person name="Edsinger-Gonzales E."/>
            <person name="Havlak P."/>
            <person name="Hellsten U."/>
            <person name="Kuo D.H."/>
            <person name="Larsson T."/>
            <person name="Lv J."/>
            <person name="Arendt D."/>
            <person name="Savage R."/>
            <person name="Osoegawa K."/>
            <person name="de Jong P."/>
            <person name="Grimwood J."/>
            <person name="Chapman J.A."/>
            <person name="Shapiro H."/>
            <person name="Aerts A."/>
            <person name="Otillar R.P."/>
            <person name="Terry A.Y."/>
            <person name="Boore J.L."/>
            <person name="Grigoriev I.V."/>
            <person name="Lindberg D.R."/>
            <person name="Seaver E.C."/>
            <person name="Weisblat D.A."/>
            <person name="Putnam N.H."/>
            <person name="Rokhsar D.S."/>
        </authorList>
    </citation>
    <scope>NUCLEOTIDE SEQUENCE</scope>
    <source>
        <strain evidence="14">I ESC-2004</strain>
    </source>
</reference>
<keyword evidence="14" id="KW-1185">Reference proteome</keyword>
<feature type="transmembrane region" description="Helical" evidence="12">
    <location>
        <begin position="50"/>
        <end position="71"/>
    </location>
</feature>
<dbReference type="HOGENOM" id="CLU_020415_3_2_1"/>
<evidence type="ECO:0000313" key="14">
    <source>
        <dbReference type="Proteomes" id="UP000014760"/>
    </source>
</evidence>
<dbReference type="Pfam" id="PF00858">
    <property type="entry name" value="ASC"/>
    <property type="match status" value="2"/>
</dbReference>
<dbReference type="Gene3D" id="1.10.287.820">
    <property type="entry name" value="Acid-sensing ion channel domain"/>
    <property type="match status" value="1"/>
</dbReference>
<evidence type="ECO:0000256" key="10">
    <source>
        <dbReference type="ARBA" id="ARBA00023303"/>
    </source>
</evidence>
<keyword evidence="6" id="KW-0915">Sodium</keyword>
<feature type="transmembrane region" description="Helical" evidence="12">
    <location>
        <begin position="417"/>
        <end position="440"/>
    </location>
</feature>
<keyword evidence="3 11" id="KW-0894">Sodium channel</keyword>
<accession>X2AMK0</accession>
<dbReference type="EMBL" id="AMQN01000221">
    <property type="status" value="NOT_ANNOTATED_CDS"/>
    <property type="molecule type" value="Genomic_DNA"/>
</dbReference>